<evidence type="ECO:0000313" key="1">
    <source>
        <dbReference type="EMBL" id="KAK1864860.1"/>
    </source>
</evidence>
<evidence type="ECO:0000313" key="2">
    <source>
        <dbReference type="Proteomes" id="UP000798662"/>
    </source>
</evidence>
<organism evidence="1 2">
    <name type="scientific">Pyropia yezoensis</name>
    <name type="common">Susabi-nori</name>
    <name type="synonym">Porphyra yezoensis</name>
    <dbReference type="NCBI Taxonomy" id="2788"/>
    <lineage>
        <taxon>Eukaryota</taxon>
        <taxon>Rhodophyta</taxon>
        <taxon>Bangiophyceae</taxon>
        <taxon>Bangiales</taxon>
        <taxon>Bangiaceae</taxon>
        <taxon>Pyropia</taxon>
    </lineage>
</organism>
<name>A0ACC3C4F1_PYRYE</name>
<dbReference type="EMBL" id="CM020619">
    <property type="protein sequence ID" value="KAK1864860.1"/>
    <property type="molecule type" value="Genomic_DNA"/>
</dbReference>
<sequence length="1623" mass="166820">MVGAVTVHYRRHLGDYEGWTLWAWAADDGSGGGSGGGGGNGGASTPPPPPPAAVSPVRAPGGRGRVVATDAWGALYRVPAPPPGSALGLRPRLGAWAATDGGDRMVGAPAAVAGSHVYLLQGVGGVGGEVKAFGGGGRFLTLRLCPAGAAAAGGAAGGGRGAVTTGLYHLGVSGEGTNYAVDAFVTLPPAGGGGGGGSRGSSGEGVHERCVLIDRAAFPPDVDRLAVTLTPADCDGGDSEGAVTGAGAVRPPCMWTPADGAQVVLRVGPGAALSLAADVPAGAGGVGGAPAPLRPQLSVAVAAPMAAADGCGDPPLVVRYQRYASDYVGWALTATAEEGGASLPATRSQRLYHGMATWEVTLPPSWPPTKAVCLLLMPPPPAGVVGAGGGAVAKDTVAVRRWTPALGRDVVVAQDREDVRSLHATVRQLHYHRMEGLAGSWRQWRLRLWTTVPAAAATPRVAAAAAVIGGVGGGGPPAPPPLLPPVVDRRHELLPRELVAPGVVAYELTPLLFRDHDTVRVQPVRVVPANPTPAGGAGGAAPDLAAPTREVAADVVRQWAIVPEVVPLRHVVQGHPTVYKEAGDVAAALDGGVAVAAGASCRHFAIRYRRWAGGAAEYAGWTLVGSDADSPAGEEVAFEPLMVDGVEGALFLVDRGRFGTGSRLRLVPHHNGSGEEDGGAAVTWDAGAADGGLWVSASDVAALVAAVADGGAGGGVTAPPPPPRALLLVQGHGSLLTSLVAEPMPLVASVDSPWEVGVSTFCPLEWLAGDAPAAPWDPTTSPFTRPRLTLHHRAPDGGKGGVELPWVTYERPSPTTMVLRLSEAVGDGRGFHEDYLVEEVVVVAPGVLPAQLGWRTHADADAYLYPGTMGCICTADDTTFRVFAPTADGVAVVLYDEPQGDVGRRDVPMRRIPEGCWKAVVPSCLGGAYYKLLATGADTLLFPGVEVIDPYARCVTHHTGRGLIMGPTDPAVVATVAPRPPAATAEATVIWELHLRDATVDPAGGVQDHRGKYLGLTQPGTVLAEGAPFAADDRGMVDVSAAADVVAAPPAAAGDGGSRSPSPPVTTALTHLVEMGATAVQLLPLQDFDNNEDEGAGEYAWGYMPCHFFSPDGWYASGSRADSSRVAELKALVSALHTAGLRVILDVVFNHTAEDPDEGNVDARFSFNGLAPRYYYRTCGNTPLSSSGHRTCAKTPDGTPTCGSCYSNGSGCGNEVRSEAPMVRKFILDCLRYWATEFGMDGFRFDLMGLMDVPTLTAASAALKAIDEQMVMYGEPWTGGITPVVPTYKGAQRGRGFGVFNDTLRDALRGSPFHAGGCFVLDAVAGDAVKRGIMGSIDDFADSPTEVINYVECHDNRTLYDQLWEIYRGGGKDDDADAVPPQEVPTGAAAAATMLAPAPSTAGMTAEAAAAVATAAADAAAAATVAVAAADAASVPALLRRCAALATAILLTSQGVPFLQLGQEFFRTKGGHHNSYASPDTVNAVRWAAKARHGPAVRYVAGLVALRRAHPEVFALPTAALVRERLLFFETMGIPVPAGCIAYRINGSTWNFVGAAVKDIPLIAAAGINAVRTYRALADGGVLDQLHDAGIYVFTSVYTYGGQGVSRVSAKVAAVRDHPAVAV</sequence>
<reference evidence="1" key="1">
    <citation type="submission" date="2019-11" db="EMBL/GenBank/DDBJ databases">
        <title>Nori genome reveals adaptations in red seaweeds to the harsh intertidal environment.</title>
        <authorList>
            <person name="Wang D."/>
            <person name="Mao Y."/>
        </authorList>
    </citation>
    <scope>NUCLEOTIDE SEQUENCE</scope>
    <source>
        <tissue evidence="1">Gametophyte</tissue>
    </source>
</reference>
<gene>
    <name evidence="1" type="ORF">I4F81_007397</name>
</gene>
<dbReference type="Proteomes" id="UP000798662">
    <property type="component" value="Chromosome 2"/>
</dbReference>
<protein>
    <submittedName>
        <fullName evidence="1">Uncharacterized protein</fullName>
    </submittedName>
</protein>
<accession>A0ACC3C4F1</accession>
<comment type="caution">
    <text evidence="1">The sequence shown here is derived from an EMBL/GenBank/DDBJ whole genome shotgun (WGS) entry which is preliminary data.</text>
</comment>
<proteinExistence type="predicted"/>
<keyword evidence="2" id="KW-1185">Reference proteome</keyword>